<evidence type="ECO:0000256" key="1">
    <source>
        <dbReference type="ARBA" id="ARBA00004533"/>
    </source>
</evidence>
<dbReference type="CDD" id="cd07984">
    <property type="entry name" value="LPLAT_LABLAT-like"/>
    <property type="match status" value="1"/>
</dbReference>
<keyword evidence="9" id="KW-1185">Reference proteome</keyword>
<evidence type="ECO:0000313" key="8">
    <source>
        <dbReference type="EMBL" id="SCD21583.1"/>
    </source>
</evidence>
<keyword evidence="4 8" id="KW-0808">Transferase</keyword>
<dbReference type="GO" id="GO:0005886">
    <property type="term" value="C:plasma membrane"/>
    <property type="evidence" value="ECO:0007669"/>
    <property type="project" value="UniProtKB-SubCell"/>
</dbReference>
<sequence length="301" mass="35199">MGDNNDKEWSGKTRGGSFGYGFFIFLIDRLGVRFAYIFLAFVVVYFIPFAPKATAASWWYARNILKKSLFQSFLFLFVNYYRFGQTLIDKVAVSAGKKDRYQFVFDESYSRFLEILNQERGAIMVSAHVGNWEIGAPFFDKYGKKIHIAMLDAEYRKIKEMLEQHSESRNYNVLPLDETDGLSNILRAKAILDRHEYICFQGDRFLENTQTAEVGFLGKTARFPIGPFLLASRLQVPVIFYFSMRERGMKYKFHFRIVESVSGGSGSKSEFRLLEQYVQALETIVQGYPHQWFNYYRFWGK</sequence>
<keyword evidence="5 7" id="KW-0472">Membrane</keyword>
<gene>
    <name evidence="8" type="ORF">PSM36_2787</name>
</gene>
<dbReference type="AlphaFoldDB" id="A0A1R3SZI1"/>
<dbReference type="Pfam" id="PF03279">
    <property type="entry name" value="Lip_A_acyltrans"/>
    <property type="match status" value="1"/>
</dbReference>
<keyword evidence="3" id="KW-0997">Cell inner membrane</keyword>
<name>A0A1R3SZI1_9BACT</name>
<evidence type="ECO:0000256" key="5">
    <source>
        <dbReference type="ARBA" id="ARBA00023136"/>
    </source>
</evidence>
<dbReference type="Proteomes" id="UP000187464">
    <property type="component" value="Chromosome I"/>
</dbReference>
<protein>
    <submittedName>
        <fullName evidence="8">Lysophospholipid Acyltransferases</fullName>
    </submittedName>
</protein>
<dbReference type="STRING" id="1642647.PSM36_2787"/>
<proteinExistence type="predicted"/>
<dbReference type="GO" id="GO:0016746">
    <property type="term" value="F:acyltransferase activity"/>
    <property type="evidence" value="ECO:0007669"/>
    <property type="project" value="UniProtKB-KW"/>
</dbReference>
<reference evidence="8 9" key="1">
    <citation type="submission" date="2016-08" db="EMBL/GenBank/DDBJ databases">
        <authorList>
            <person name="Seilhamer J.J."/>
        </authorList>
    </citation>
    <scope>NUCLEOTIDE SEQUENCE [LARGE SCALE GENOMIC DNA]</scope>
    <source>
        <strain evidence="8">M3/6</strain>
    </source>
</reference>
<dbReference type="PANTHER" id="PTHR30606">
    <property type="entry name" value="LIPID A BIOSYNTHESIS LAUROYL ACYLTRANSFERASE"/>
    <property type="match status" value="1"/>
</dbReference>
<evidence type="ECO:0000313" key="9">
    <source>
        <dbReference type="Proteomes" id="UP000187464"/>
    </source>
</evidence>
<keyword evidence="6 8" id="KW-0012">Acyltransferase</keyword>
<feature type="transmembrane region" description="Helical" evidence="7">
    <location>
        <begin position="20"/>
        <end position="47"/>
    </location>
</feature>
<accession>A0A1R3SZI1</accession>
<dbReference type="EMBL" id="LT605205">
    <property type="protein sequence ID" value="SCD21583.1"/>
    <property type="molecule type" value="Genomic_DNA"/>
</dbReference>
<dbReference type="RefSeq" id="WP_076931401.1">
    <property type="nucleotide sequence ID" value="NZ_LT605205.1"/>
</dbReference>
<organism evidence="8 9">
    <name type="scientific">Proteiniphilum saccharofermentans</name>
    <dbReference type="NCBI Taxonomy" id="1642647"/>
    <lineage>
        <taxon>Bacteria</taxon>
        <taxon>Pseudomonadati</taxon>
        <taxon>Bacteroidota</taxon>
        <taxon>Bacteroidia</taxon>
        <taxon>Bacteroidales</taxon>
        <taxon>Dysgonomonadaceae</taxon>
        <taxon>Proteiniphilum</taxon>
    </lineage>
</organism>
<dbReference type="GO" id="GO:0009247">
    <property type="term" value="P:glycolipid biosynthetic process"/>
    <property type="evidence" value="ECO:0007669"/>
    <property type="project" value="UniProtKB-ARBA"/>
</dbReference>
<evidence type="ECO:0000256" key="3">
    <source>
        <dbReference type="ARBA" id="ARBA00022519"/>
    </source>
</evidence>
<keyword evidence="7" id="KW-1133">Transmembrane helix</keyword>
<evidence type="ECO:0000256" key="6">
    <source>
        <dbReference type="ARBA" id="ARBA00023315"/>
    </source>
</evidence>
<dbReference type="PANTHER" id="PTHR30606:SF9">
    <property type="entry name" value="LIPID A BIOSYNTHESIS LAUROYLTRANSFERASE"/>
    <property type="match status" value="1"/>
</dbReference>
<dbReference type="KEGG" id="psac:PSM36_2787"/>
<keyword evidence="2" id="KW-1003">Cell membrane</keyword>
<keyword evidence="7" id="KW-0812">Transmembrane</keyword>
<evidence type="ECO:0000256" key="4">
    <source>
        <dbReference type="ARBA" id="ARBA00022679"/>
    </source>
</evidence>
<comment type="subcellular location">
    <subcellularLocation>
        <location evidence="1">Cell inner membrane</location>
    </subcellularLocation>
</comment>
<dbReference type="InterPro" id="IPR004960">
    <property type="entry name" value="LipA_acyltrans"/>
</dbReference>
<evidence type="ECO:0000256" key="2">
    <source>
        <dbReference type="ARBA" id="ARBA00022475"/>
    </source>
</evidence>
<evidence type="ECO:0000256" key="7">
    <source>
        <dbReference type="SAM" id="Phobius"/>
    </source>
</evidence>